<accession>A0A413IAU1</accession>
<comment type="caution">
    <text evidence="2">The sequence shown here is derived from an EMBL/GenBank/DDBJ whole genome shotgun (WGS) entry which is preliminary data.</text>
</comment>
<gene>
    <name evidence="2" type="ORF">DXA53_11765</name>
    <name evidence="1" type="ORF">L0P03_10630</name>
</gene>
<dbReference type="AlphaFoldDB" id="A0A413IAU1"/>
<proteinExistence type="predicted"/>
<sequence>MLWTSSQQTIIDQFIQEIKTIGWLKQVGEPSETYWVVDTIWEACDTYGHQMLEVWGQNSELIEQKALQQLKDEQIDAIFEAVSLAIGNEVYEALCDLEDKIGQETGEDQSGIEEEILDFIKRDTAWACIERLLGEKGFFSRILEINQTGHWACSWVGKFPKGNFIIM</sequence>
<reference evidence="1" key="2">
    <citation type="submission" date="2022-01" db="EMBL/GenBank/DDBJ databases">
        <title>Collection of gut derived symbiotic bacterial strains cultured from healthy donors.</title>
        <authorList>
            <person name="Lin H."/>
            <person name="Kohout C."/>
            <person name="Waligurski E."/>
            <person name="Pamer E.G."/>
        </authorList>
    </citation>
    <scope>NUCLEOTIDE SEQUENCE</scope>
    <source>
        <strain evidence="1">DFI.1.149</strain>
    </source>
</reference>
<evidence type="ECO:0000313" key="1">
    <source>
        <dbReference type="EMBL" id="MCG4960299.1"/>
    </source>
</evidence>
<dbReference type="Proteomes" id="UP000284434">
    <property type="component" value="Unassembled WGS sequence"/>
</dbReference>
<evidence type="ECO:0000313" key="3">
    <source>
        <dbReference type="Proteomes" id="UP000284434"/>
    </source>
</evidence>
<organism evidence="2 3">
    <name type="scientific">Odoribacter splanchnicus</name>
    <dbReference type="NCBI Taxonomy" id="28118"/>
    <lineage>
        <taxon>Bacteria</taxon>
        <taxon>Pseudomonadati</taxon>
        <taxon>Bacteroidota</taxon>
        <taxon>Bacteroidia</taxon>
        <taxon>Bacteroidales</taxon>
        <taxon>Odoribacteraceae</taxon>
        <taxon>Odoribacter</taxon>
    </lineage>
</organism>
<evidence type="ECO:0000313" key="2">
    <source>
        <dbReference type="EMBL" id="RGY05714.1"/>
    </source>
</evidence>
<reference evidence="2 3" key="1">
    <citation type="submission" date="2018-08" db="EMBL/GenBank/DDBJ databases">
        <title>A genome reference for cultivated species of the human gut microbiota.</title>
        <authorList>
            <person name="Zou Y."/>
            <person name="Xue W."/>
            <person name="Luo G."/>
        </authorList>
    </citation>
    <scope>NUCLEOTIDE SEQUENCE [LARGE SCALE GENOMIC DNA]</scope>
    <source>
        <strain evidence="2 3">OF03-11</strain>
    </source>
</reference>
<dbReference type="RefSeq" id="WP_046402805.1">
    <property type="nucleotide sequence ID" value="NZ_JABWDG010000009.1"/>
</dbReference>
<dbReference type="EMBL" id="QSCO01000016">
    <property type="protein sequence ID" value="RGY05714.1"/>
    <property type="molecule type" value="Genomic_DNA"/>
</dbReference>
<dbReference type="EMBL" id="JAKNDN010000019">
    <property type="protein sequence ID" value="MCG4960299.1"/>
    <property type="molecule type" value="Genomic_DNA"/>
</dbReference>
<dbReference type="Proteomes" id="UP001199750">
    <property type="component" value="Unassembled WGS sequence"/>
</dbReference>
<protein>
    <submittedName>
        <fullName evidence="2">Uncharacterized protein</fullName>
    </submittedName>
</protein>
<name>A0A413IAU1_9BACT</name>